<feature type="non-terminal residue" evidence="1">
    <location>
        <position position="81"/>
    </location>
</feature>
<comment type="caution">
    <text evidence="1">The sequence shown here is derived from an EMBL/GenBank/DDBJ whole genome shotgun (WGS) entry which is preliminary data.</text>
</comment>
<keyword evidence="2" id="KW-1185">Reference proteome</keyword>
<evidence type="ECO:0000313" key="1">
    <source>
        <dbReference type="EMBL" id="KAK7490388.1"/>
    </source>
</evidence>
<dbReference type="Proteomes" id="UP001519460">
    <property type="component" value="Unassembled WGS sequence"/>
</dbReference>
<sequence>MYIGVPHAKPQRLQSEAVYSQTIRSTVRNDAGFKGLSCDGDRPSVAEKGNTHYTIRSEYGLSGLGIAWENVRYLLKSTIFR</sequence>
<dbReference type="AlphaFoldDB" id="A0ABD0KT46"/>
<accession>A0ABD0KT46</accession>
<evidence type="ECO:0000313" key="2">
    <source>
        <dbReference type="Proteomes" id="UP001519460"/>
    </source>
</evidence>
<dbReference type="EMBL" id="JACVVK020000127">
    <property type="protein sequence ID" value="KAK7490388.1"/>
    <property type="molecule type" value="Genomic_DNA"/>
</dbReference>
<gene>
    <name evidence="1" type="ORF">BaRGS_00018367</name>
</gene>
<reference evidence="1 2" key="1">
    <citation type="journal article" date="2023" name="Sci. Data">
        <title>Genome assembly of the Korean intertidal mud-creeper Batillaria attramentaria.</title>
        <authorList>
            <person name="Patra A.K."/>
            <person name="Ho P.T."/>
            <person name="Jun S."/>
            <person name="Lee S.J."/>
            <person name="Kim Y."/>
            <person name="Won Y.J."/>
        </authorList>
    </citation>
    <scope>NUCLEOTIDE SEQUENCE [LARGE SCALE GENOMIC DNA]</scope>
    <source>
        <strain evidence="1">Wonlab-2016</strain>
    </source>
</reference>
<protein>
    <submittedName>
        <fullName evidence="1">Uncharacterized protein</fullName>
    </submittedName>
</protein>
<name>A0ABD0KT46_9CAEN</name>
<proteinExistence type="predicted"/>
<organism evidence="1 2">
    <name type="scientific">Batillaria attramentaria</name>
    <dbReference type="NCBI Taxonomy" id="370345"/>
    <lineage>
        <taxon>Eukaryota</taxon>
        <taxon>Metazoa</taxon>
        <taxon>Spiralia</taxon>
        <taxon>Lophotrochozoa</taxon>
        <taxon>Mollusca</taxon>
        <taxon>Gastropoda</taxon>
        <taxon>Caenogastropoda</taxon>
        <taxon>Sorbeoconcha</taxon>
        <taxon>Cerithioidea</taxon>
        <taxon>Batillariidae</taxon>
        <taxon>Batillaria</taxon>
    </lineage>
</organism>